<name>A0A9X2GT21_9ACTN</name>
<dbReference type="RefSeq" id="WP_253754376.1">
    <property type="nucleotide sequence ID" value="NZ_BAABKA010000023.1"/>
</dbReference>
<proteinExistence type="predicted"/>
<dbReference type="AlphaFoldDB" id="A0A9X2GT21"/>
<dbReference type="Proteomes" id="UP001139648">
    <property type="component" value="Unassembled WGS sequence"/>
</dbReference>
<reference evidence="2" key="1">
    <citation type="submission" date="2022-06" db="EMBL/GenBank/DDBJ databases">
        <title>Sequencing the genomes of 1000 actinobacteria strains.</title>
        <authorList>
            <person name="Klenk H.-P."/>
        </authorList>
    </citation>
    <scope>NUCLEOTIDE SEQUENCE</scope>
    <source>
        <strain evidence="2">DSM 46694</strain>
    </source>
</reference>
<keyword evidence="3" id="KW-1185">Reference proteome</keyword>
<gene>
    <name evidence="2" type="ORF">HD597_010084</name>
</gene>
<comment type="caution">
    <text evidence="2">The sequence shown here is derived from an EMBL/GenBank/DDBJ whole genome shotgun (WGS) entry which is preliminary data.</text>
</comment>
<protein>
    <submittedName>
        <fullName evidence="2">Uncharacterized protein</fullName>
    </submittedName>
</protein>
<evidence type="ECO:0000313" key="2">
    <source>
        <dbReference type="EMBL" id="MCP2363064.1"/>
    </source>
</evidence>
<sequence>MALYERFVGGEKIARAFTIDGSDEDRQLRALAVDGIDGWKRVKNPEGSEPPVSDPSAPFDPAKHTGDEVLAYLEKADAEEAERVLAAEEAGKKRKGVLAARETLASLQEE</sequence>
<feature type="region of interest" description="Disordered" evidence="1">
    <location>
        <begin position="40"/>
        <end position="65"/>
    </location>
</feature>
<organism evidence="2 3">
    <name type="scientific">Nonomuraea thailandensis</name>
    <dbReference type="NCBI Taxonomy" id="1188745"/>
    <lineage>
        <taxon>Bacteria</taxon>
        <taxon>Bacillati</taxon>
        <taxon>Actinomycetota</taxon>
        <taxon>Actinomycetes</taxon>
        <taxon>Streptosporangiales</taxon>
        <taxon>Streptosporangiaceae</taxon>
        <taxon>Nonomuraea</taxon>
    </lineage>
</organism>
<evidence type="ECO:0000313" key="3">
    <source>
        <dbReference type="Proteomes" id="UP001139648"/>
    </source>
</evidence>
<accession>A0A9X2GT21</accession>
<evidence type="ECO:0000256" key="1">
    <source>
        <dbReference type="SAM" id="MobiDB-lite"/>
    </source>
</evidence>
<dbReference type="EMBL" id="JAMZEB010000002">
    <property type="protein sequence ID" value="MCP2363064.1"/>
    <property type="molecule type" value="Genomic_DNA"/>
</dbReference>